<feature type="domain" description="EML-like second beta-propeller" evidence="8">
    <location>
        <begin position="374"/>
        <end position="640"/>
    </location>
</feature>
<dbReference type="GO" id="GO:0008017">
    <property type="term" value="F:microtubule binding"/>
    <property type="evidence" value="ECO:0007669"/>
    <property type="project" value="TreeGrafter"/>
</dbReference>
<dbReference type="PROSITE" id="PS50082">
    <property type="entry name" value="WD_REPEATS_2"/>
    <property type="match status" value="2"/>
</dbReference>
<evidence type="ECO:0000256" key="2">
    <source>
        <dbReference type="ARBA" id="ARBA00022574"/>
    </source>
</evidence>
<dbReference type="SUPFAM" id="SSF50960">
    <property type="entry name" value="TolB, C-terminal domain"/>
    <property type="match status" value="1"/>
</dbReference>
<evidence type="ECO:0000313" key="9">
    <source>
        <dbReference type="EMBL" id="CAL4071755.1"/>
    </source>
</evidence>
<dbReference type="FunFam" id="2.130.10.10:FF:000320">
    <property type="entry name" value="echinoderm microtubule-associated protein-like 6"/>
    <property type="match status" value="1"/>
</dbReference>
<dbReference type="PANTHER" id="PTHR13720:SF50">
    <property type="entry name" value="ECHINODERM MICROTUBULE-ASSOCIATED PROTEIN-LIKE 2"/>
    <property type="match status" value="1"/>
</dbReference>
<comment type="caution">
    <text evidence="9">The sequence shown here is derived from an EMBL/GenBank/DDBJ whole genome shotgun (WGS) entry which is preliminary data.</text>
</comment>
<evidence type="ECO:0000256" key="4">
    <source>
        <dbReference type="ARBA" id="ARBA00022737"/>
    </source>
</evidence>
<dbReference type="Gene3D" id="2.130.10.10">
    <property type="entry name" value="YVTN repeat-like/Quinoprotein amine dehydrogenase"/>
    <property type="match status" value="2"/>
</dbReference>
<evidence type="ECO:0000259" key="7">
    <source>
        <dbReference type="Pfam" id="PF23409"/>
    </source>
</evidence>
<dbReference type="InterPro" id="IPR055439">
    <property type="entry name" value="Beta-prop_EML_1st"/>
</dbReference>
<evidence type="ECO:0008006" key="11">
    <source>
        <dbReference type="Google" id="ProtNLM"/>
    </source>
</evidence>
<evidence type="ECO:0000256" key="5">
    <source>
        <dbReference type="ARBA" id="ARBA00023212"/>
    </source>
</evidence>
<dbReference type="PANTHER" id="PTHR13720">
    <property type="entry name" value="WD-40 REPEAT PROTEIN"/>
    <property type="match status" value="1"/>
</dbReference>
<dbReference type="InterPro" id="IPR055442">
    <property type="entry name" value="Beta-prop_EML-like_2nd"/>
</dbReference>
<dbReference type="SUPFAM" id="SSF50969">
    <property type="entry name" value="YVTN repeat-like/Quinoprotein amine dehydrogenase"/>
    <property type="match status" value="1"/>
</dbReference>
<keyword evidence="5" id="KW-0963">Cytoplasm</keyword>
<proteinExistence type="predicted"/>
<evidence type="ECO:0000256" key="6">
    <source>
        <dbReference type="PROSITE-ProRule" id="PRU00221"/>
    </source>
</evidence>
<dbReference type="Pfam" id="PF23409">
    <property type="entry name" value="Beta-prop_EML"/>
    <property type="match status" value="1"/>
</dbReference>
<dbReference type="SUPFAM" id="SSF50978">
    <property type="entry name" value="WD40 repeat-like"/>
    <property type="match status" value="1"/>
</dbReference>
<keyword evidence="4" id="KW-0677">Repeat</keyword>
<dbReference type="InterPro" id="IPR001680">
    <property type="entry name" value="WD40_rpt"/>
</dbReference>
<reference evidence="9 10" key="1">
    <citation type="submission" date="2024-05" db="EMBL/GenBank/DDBJ databases">
        <authorList>
            <person name="Wallberg A."/>
        </authorList>
    </citation>
    <scope>NUCLEOTIDE SEQUENCE [LARGE SCALE GENOMIC DNA]</scope>
</reference>
<dbReference type="EMBL" id="CAXKWB010004037">
    <property type="protein sequence ID" value="CAL4071755.1"/>
    <property type="molecule type" value="Genomic_DNA"/>
</dbReference>
<feature type="repeat" description="WD" evidence="6">
    <location>
        <begin position="494"/>
        <end position="535"/>
    </location>
</feature>
<dbReference type="SMART" id="SM00320">
    <property type="entry name" value="WD40"/>
    <property type="match status" value="9"/>
</dbReference>
<keyword evidence="10" id="KW-1185">Reference proteome</keyword>
<comment type="subcellular location">
    <subcellularLocation>
        <location evidence="1">Cytoplasm</location>
        <location evidence="1">Cytoskeleton</location>
    </subcellularLocation>
</comment>
<protein>
    <recommendedName>
        <fullName evidence="11">Echinoderm microtubule-associated protein-like 2</fullName>
    </recommendedName>
</protein>
<dbReference type="InterPro" id="IPR015943">
    <property type="entry name" value="WD40/YVTN_repeat-like_dom_sf"/>
</dbReference>
<evidence type="ECO:0000256" key="3">
    <source>
        <dbReference type="ARBA" id="ARBA00022701"/>
    </source>
</evidence>
<sequence>MPGQDPEYNEDEGAVRIFIRGRPVHFEVPTNRRESYNPQRKSLDPPSELTLEWVYGYRGRDCRNNVVELPTGEILYFIAAVGVLYHVEEKTQRHYLGHTDDIRCMAVHPNKETIATGQVPGHGREAKPHIRVWSSSSLDTLHVLGFGEFDRPLVGLAFSQADGGSTLAAVEDDPSAKILSVWDWAKGENGSKITHAKAGSDDIVGICFSNNEAGSLVTCGKSHVNFWTLEEGDLKKRTGIFGNREKPKYISSIVYTSSGEVVSGDTSGNIILWEKGENTISRVVKAAHQGAVLCMLPLEDGGFLSGGKDCQIVQWDASLEFTGDKYEVPNEYGSPRVIAGTTSQLKIGTTKNCILLGAFGETLSPIVQGHTSELWALAIHPSSQQFVTADQKIYLHCADSHEVLWTHDLEEKAQSATFAIDASVLIVGCVNGKWLIINLETKEIISEHQDGDEPIQVLKFSPNGEYLAVGSRDNFIYVYKYDAETKEISKVGKCQGHSSFITHLDWSRDSELIQSNSGDYELLYWNANDCSQITSPSDTCDVAWATQSCTLSFATLGIWQDGGDGTDINACNRSHDARVLATADDFGKVKLFAYPACQSKSKFKEYGGHSSHVTDVQFSHDNSKLLSTGGLDTAVLQWHVQ</sequence>
<keyword evidence="3" id="KW-0493">Microtubule</keyword>
<keyword evidence="2 6" id="KW-0853">WD repeat</keyword>
<dbReference type="InterPro" id="IPR036322">
    <property type="entry name" value="WD40_repeat_dom_sf"/>
</dbReference>
<accession>A0AAV2Q5H8</accession>
<dbReference type="Pfam" id="PF03451">
    <property type="entry name" value="HELP"/>
    <property type="match status" value="1"/>
</dbReference>
<gene>
    <name evidence="9" type="ORF">MNOR_LOCUS8637</name>
</gene>
<evidence type="ECO:0000259" key="8">
    <source>
        <dbReference type="Pfam" id="PF23414"/>
    </source>
</evidence>
<evidence type="ECO:0000256" key="1">
    <source>
        <dbReference type="ARBA" id="ARBA00004245"/>
    </source>
</evidence>
<dbReference type="GO" id="GO:0000226">
    <property type="term" value="P:microtubule cytoskeleton organization"/>
    <property type="evidence" value="ECO:0007669"/>
    <property type="project" value="TreeGrafter"/>
</dbReference>
<dbReference type="GO" id="GO:0005874">
    <property type="term" value="C:microtubule"/>
    <property type="evidence" value="ECO:0007669"/>
    <property type="project" value="UniProtKB-KW"/>
</dbReference>
<dbReference type="GO" id="GO:0072686">
    <property type="term" value="C:mitotic spindle"/>
    <property type="evidence" value="ECO:0007669"/>
    <property type="project" value="TreeGrafter"/>
</dbReference>
<dbReference type="InterPro" id="IPR011044">
    <property type="entry name" value="Quino_amine_DH_bsu"/>
</dbReference>
<evidence type="ECO:0000313" key="10">
    <source>
        <dbReference type="Proteomes" id="UP001497623"/>
    </source>
</evidence>
<organism evidence="9 10">
    <name type="scientific">Meganyctiphanes norvegica</name>
    <name type="common">Northern krill</name>
    <name type="synonym">Thysanopoda norvegica</name>
    <dbReference type="NCBI Taxonomy" id="48144"/>
    <lineage>
        <taxon>Eukaryota</taxon>
        <taxon>Metazoa</taxon>
        <taxon>Ecdysozoa</taxon>
        <taxon>Arthropoda</taxon>
        <taxon>Crustacea</taxon>
        <taxon>Multicrustacea</taxon>
        <taxon>Malacostraca</taxon>
        <taxon>Eumalacostraca</taxon>
        <taxon>Eucarida</taxon>
        <taxon>Euphausiacea</taxon>
        <taxon>Euphausiidae</taxon>
        <taxon>Meganyctiphanes</taxon>
    </lineage>
</organism>
<feature type="repeat" description="WD" evidence="6">
    <location>
        <begin position="606"/>
        <end position="641"/>
    </location>
</feature>
<dbReference type="InterPro" id="IPR005108">
    <property type="entry name" value="HELP"/>
</dbReference>
<dbReference type="Pfam" id="PF23414">
    <property type="entry name" value="Beta-prop_EML_2"/>
    <property type="match status" value="1"/>
</dbReference>
<name>A0AAV2Q5H8_MEGNR</name>
<keyword evidence="5" id="KW-0206">Cytoskeleton</keyword>
<dbReference type="AlphaFoldDB" id="A0AAV2Q5H8"/>
<feature type="domain" description="EML-like first beta-propeller" evidence="7">
    <location>
        <begin position="91"/>
        <end position="356"/>
    </location>
</feature>
<dbReference type="PROSITE" id="PS50294">
    <property type="entry name" value="WD_REPEATS_REGION"/>
    <property type="match status" value="1"/>
</dbReference>
<dbReference type="InterPro" id="IPR050630">
    <property type="entry name" value="WD_repeat_EMAP"/>
</dbReference>
<dbReference type="Proteomes" id="UP001497623">
    <property type="component" value="Unassembled WGS sequence"/>
</dbReference>